<accession>A0A1G8G2G3</accession>
<feature type="domain" description="RNA polymerase sigma factor 70 region 4 type 2" evidence="7">
    <location>
        <begin position="131"/>
        <end position="180"/>
    </location>
</feature>
<dbReference type="Proteomes" id="UP000198822">
    <property type="component" value="Chromosome I"/>
</dbReference>
<dbReference type="InterPro" id="IPR007627">
    <property type="entry name" value="RNA_pol_sigma70_r2"/>
</dbReference>
<dbReference type="InterPro" id="IPR013325">
    <property type="entry name" value="RNA_pol_sigma_r2"/>
</dbReference>
<feature type="domain" description="RNA polymerase sigma-70 region 2" evidence="6">
    <location>
        <begin position="37"/>
        <end position="105"/>
    </location>
</feature>
<keyword evidence="3" id="KW-0731">Sigma factor</keyword>
<reference evidence="9" key="1">
    <citation type="submission" date="2016-10" db="EMBL/GenBank/DDBJ databases">
        <authorList>
            <person name="Varghese N."/>
            <person name="Submissions S."/>
        </authorList>
    </citation>
    <scope>NUCLEOTIDE SEQUENCE [LARGE SCALE GENOMIC DNA]</scope>
    <source>
        <strain evidence="9">DSM 22002</strain>
    </source>
</reference>
<dbReference type="PANTHER" id="PTHR43133">
    <property type="entry name" value="RNA POLYMERASE ECF-TYPE SIGMA FACTO"/>
    <property type="match status" value="1"/>
</dbReference>
<evidence type="ECO:0000256" key="4">
    <source>
        <dbReference type="ARBA" id="ARBA00023125"/>
    </source>
</evidence>
<dbReference type="AlphaFoldDB" id="A0A1G8G2G3"/>
<evidence type="ECO:0000256" key="1">
    <source>
        <dbReference type="ARBA" id="ARBA00010641"/>
    </source>
</evidence>
<dbReference type="Gene3D" id="1.10.10.10">
    <property type="entry name" value="Winged helix-like DNA-binding domain superfamily/Winged helix DNA-binding domain"/>
    <property type="match status" value="1"/>
</dbReference>
<dbReference type="SUPFAM" id="SSF88946">
    <property type="entry name" value="Sigma2 domain of RNA polymerase sigma factors"/>
    <property type="match status" value="1"/>
</dbReference>
<evidence type="ECO:0000256" key="5">
    <source>
        <dbReference type="ARBA" id="ARBA00023163"/>
    </source>
</evidence>
<dbReference type="Pfam" id="PF08281">
    <property type="entry name" value="Sigma70_r4_2"/>
    <property type="match status" value="1"/>
</dbReference>
<dbReference type="Pfam" id="PF04542">
    <property type="entry name" value="Sigma70_r2"/>
    <property type="match status" value="1"/>
</dbReference>
<dbReference type="InterPro" id="IPR013324">
    <property type="entry name" value="RNA_pol_sigma_r3/r4-like"/>
</dbReference>
<dbReference type="InterPro" id="IPR036388">
    <property type="entry name" value="WH-like_DNA-bd_sf"/>
</dbReference>
<dbReference type="GO" id="GO:0003677">
    <property type="term" value="F:DNA binding"/>
    <property type="evidence" value="ECO:0007669"/>
    <property type="project" value="UniProtKB-KW"/>
</dbReference>
<dbReference type="GO" id="GO:0006352">
    <property type="term" value="P:DNA-templated transcription initiation"/>
    <property type="evidence" value="ECO:0007669"/>
    <property type="project" value="InterPro"/>
</dbReference>
<keyword evidence="2" id="KW-0805">Transcription regulation</keyword>
<evidence type="ECO:0000259" key="6">
    <source>
        <dbReference type="Pfam" id="PF04542"/>
    </source>
</evidence>
<dbReference type="PANTHER" id="PTHR43133:SF8">
    <property type="entry name" value="RNA POLYMERASE SIGMA FACTOR HI_1459-RELATED"/>
    <property type="match status" value="1"/>
</dbReference>
<protein>
    <submittedName>
        <fullName evidence="8">RNA polymerase sigma-70 factor, ECF subfamily</fullName>
    </submittedName>
</protein>
<comment type="similarity">
    <text evidence="1">Belongs to the sigma-70 factor family. ECF subfamily.</text>
</comment>
<dbReference type="InterPro" id="IPR013249">
    <property type="entry name" value="RNA_pol_sigma70_r4_t2"/>
</dbReference>
<dbReference type="InterPro" id="IPR039425">
    <property type="entry name" value="RNA_pol_sigma-70-like"/>
</dbReference>
<gene>
    <name evidence="8" type="ORF">SAMN04489720_2728</name>
</gene>
<dbReference type="SUPFAM" id="SSF88659">
    <property type="entry name" value="Sigma3 and sigma4 domains of RNA polymerase sigma factors"/>
    <property type="match status" value="1"/>
</dbReference>
<evidence type="ECO:0000313" key="9">
    <source>
        <dbReference type="Proteomes" id="UP000198822"/>
    </source>
</evidence>
<proteinExistence type="inferred from homology"/>
<name>A0A1G8G2G3_9MICO</name>
<keyword evidence="9" id="KW-1185">Reference proteome</keyword>
<dbReference type="Gene3D" id="1.10.1740.10">
    <property type="match status" value="1"/>
</dbReference>
<keyword evidence="5" id="KW-0804">Transcription</keyword>
<dbReference type="NCBIfam" id="TIGR02937">
    <property type="entry name" value="sigma70-ECF"/>
    <property type="match status" value="1"/>
</dbReference>
<keyword evidence="4" id="KW-0238">DNA-binding</keyword>
<dbReference type="STRING" id="399736.SAMN04489720_2728"/>
<evidence type="ECO:0000256" key="2">
    <source>
        <dbReference type="ARBA" id="ARBA00023015"/>
    </source>
</evidence>
<sequence length="192" mass="20948">MTIAMPRRTVGWGRMHERPADAAPAVAAASFDAQEAFAAHGGALLGFAVNALQDRPLAEDCVQETFLRAWRARATFDGERGSERTWLFAIARRVVIDAHRARARRPRLVPQDEHPEPIAHVADPLERLGMVEALARLSAPQREAIVAIHLHGVSYAEHSAATGVPAATLRTRVFSALRALRGILDEVDTNDA</sequence>
<dbReference type="InterPro" id="IPR014284">
    <property type="entry name" value="RNA_pol_sigma-70_dom"/>
</dbReference>
<evidence type="ECO:0000256" key="3">
    <source>
        <dbReference type="ARBA" id="ARBA00023082"/>
    </source>
</evidence>
<evidence type="ECO:0000313" key="8">
    <source>
        <dbReference type="EMBL" id="SDH88559.1"/>
    </source>
</evidence>
<evidence type="ECO:0000259" key="7">
    <source>
        <dbReference type="Pfam" id="PF08281"/>
    </source>
</evidence>
<dbReference type="EMBL" id="LT629695">
    <property type="protein sequence ID" value="SDH88559.1"/>
    <property type="molecule type" value="Genomic_DNA"/>
</dbReference>
<dbReference type="GO" id="GO:0016987">
    <property type="term" value="F:sigma factor activity"/>
    <property type="evidence" value="ECO:0007669"/>
    <property type="project" value="UniProtKB-KW"/>
</dbReference>
<organism evidence="8 9">
    <name type="scientific">Agrococcus jejuensis</name>
    <dbReference type="NCBI Taxonomy" id="399736"/>
    <lineage>
        <taxon>Bacteria</taxon>
        <taxon>Bacillati</taxon>
        <taxon>Actinomycetota</taxon>
        <taxon>Actinomycetes</taxon>
        <taxon>Micrococcales</taxon>
        <taxon>Microbacteriaceae</taxon>
        <taxon>Agrococcus</taxon>
    </lineage>
</organism>